<evidence type="ECO:0000313" key="1">
    <source>
        <dbReference type="EMBL" id="QHT22018.1"/>
    </source>
</evidence>
<protein>
    <submittedName>
        <fullName evidence="1">Uncharacterized protein</fullName>
    </submittedName>
</protein>
<organism evidence="1">
    <name type="scientific">viral metagenome</name>
    <dbReference type="NCBI Taxonomy" id="1070528"/>
    <lineage>
        <taxon>unclassified sequences</taxon>
        <taxon>metagenomes</taxon>
        <taxon>organismal metagenomes</taxon>
    </lineage>
</organism>
<dbReference type="EMBL" id="MN739700">
    <property type="protein sequence ID" value="QHT22018.1"/>
    <property type="molecule type" value="Genomic_DNA"/>
</dbReference>
<proteinExistence type="predicted"/>
<name>A0A6C0DZV0_9ZZZZ</name>
<sequence length="143" mass="16942">MNSRWTTEEKNKLINLYSNKKTFAEIGKILNRSPNAIKLRIEAIIYTNLAKNKSPKDIAKSLNIDMDTLKKHYYSHKSFKENRGEKVVDISFDNIKQNKLTDENRILEEILKNYEMKKKIKKLYKANKLDKKHKLIFEKLLGL</sequence>
<reference evidence="1" key="1">
    <citation type="journal article" date="2020" name="Nature">
        <title>Giant virus diversity and host interactions through global metagenomics.</title>
        <authorList>
            <person name="Schulz F."/>
            <person name="Roux S."/>
            <person name="Paez-Espino D."/>
            <person name="Jungbluth S."/>
            <person name="Walsh D.A."/>
            <person name="Denef V.J."/>
            <person name="McMahon K.D."/>
            <person name="Konstantinidis K.T."/>
            <person name="Eloe-Fadrosh E.A."/>
            <person name="Kyrpides N.C."/>
            <person name="Woyke T."/>
        </authorList>
    </citation>
    <scope>NUCLEOTIDE SEQUENCE</scope>
    <source>
        <strain evidence="1">GVMAG-M-3300023179-103</strain>
    </source>
</reference>
<dbReference type="AlphaFoldDB" id="A0A6C0DZV0"/>
<dbReference type="Pfam" id="PF13921">
    <property type="entry name" value="Myb_DNA-bind_6"/>
    <property type="match status" value="1"/>
</dbReference>
<accession>A0A6C0DZV0</accession>